<evidence type="ECO:0000256" key="1">
    <source>
        <dbReference type="SAM" id="Phobius"/>
    </source>
</evidence>
<keyword evidence="1" id="KW-0812">Transmembrane</keyword>
<organism evidence="2">
    <name type="scientific">Escherichia coli</name>
    <dbReference type="NCBI Taxonomy" id="562"/>
    <lineage>
        <taxon>Bacteria</taxon>
        <taxon>Pseudomonadati</taxon>
        <taxon>Pseudomonadota</taxon>
        <taxon>Gammaproteobacteria</taxon>
        <taxon>Enterobacterales</taxon>
        <taxon>Enterobacteriaceae</taxon>
        <taxon>Escherichia</taxon>
    </lineage>
</organism>
<protein>
    <submittedName>
        <fullName evidence="2">Type VI secretion protein</fullName>
    </submittedName>
</protein>
<name>A0A6N0IJA5_ECOLX</name>
<evidence type="ECO:0000313" key="2">
    <source>
        <dbReference type="EMBL" id="QKQ34839.1"/>
    </source>
</evidence>
<keyword evidence="1" id="KW-0472">Membrane</keyword>
<feature type="transmembrane region" description="Helical" evidence="1">
    <location>
        <begin position="21"/>
        <end position="39"/>
    </location>
</feature>
<feature type="transmembrane region" description="Helical" evidence="1">
    <location>
        <begin position="51"/>
        <end position="70"/>
    </location>
</feature>
<sequence length="382" mass="42943">MGWSRTKSLSTELPHKPSMMLWFMTGAFMAVVGALLFIIRASGYVKALNNFSIWWLALTPPGSWFFLFCLRHWQWSNQMDEHLFLKKEGEYAQKQWESWAERYLVITASCVYLPDKITVATLCDELPLQYGLVKKIDYLSDSGHKVEASLRVLLREITDKFCQLPAALPVNVTLITDQPDSEIRSAFVSAWEALFPQRVVPDNIEVTPDFSMGWVDERLKQPVLTVDLILVIQLNGGNAYSDGLAALLLTSDDVAQKYNLPHPARLLRPMSLDINKFNDEFTLFLETQTAACRTARVLGDCYHWEKIAAPLMTIGNQYGAGWEPSGRMLLEKWCGIPGPAAPWLLTALAADLVCLGNDSLLTLFSSGEEHFISTVTSGNQNE</sequence>
<dbReference type="RefSeq" id="WP_064484637.1">
    <property type="nucleotide sequence ID" value="NZ_BLCC01000155.1"/>
</dbReference>
<accession>A0A6N0IJA5</accession>
<proteinExistence type="predicted"/>
<dbReference type="AlphaFoldDB" id="A0A6N0IJA5"/>
<gene>
    <name evidence="2" type="ORF">HPE44_09980</name>
</gene>
<dbReference type="EMBL" id="CP054563">
    <property type="protein sequence ID" value="QKQ34839.1"/>
    <property type="molecule type" value="Genomic_DNA"/>
</dbReference>
<reference evidence="2" key="1">
    <citation type="submission" date="2020-05" db="EMBL/GenBank/DDBJ databases">
        <title>Title: F plasmids are the major carriers of antibiotic resistance genes in human-associated commensal E. coli.</title>
        <authorList>
            <person name="Stephens C."/>
            <person name="Arismendi T."/>
            <person name="Wright M."/>
            <person name="Hartman A."/>
            <person name="Gonzalez A."/>
            <person name="Gill M."/>
            <person name="Pandori M."/>
            <person name="Hess D."/>
        </authorList>
    </citation>
    <scope>NUCLEOTIDE SEQUENCE</scope>
    <source>
        <strain evidence="2">SCU-478</strain>
    </source>
</reference>
<keyword evidence="1" id="KW-1133">Transmembrane helix</keyword>